<name>A0A7S0H041_9EUKA</name>
<feature type="region of interest" description="Disordered" evidence="1">
    <location>
        <begin position="732"/>
        <end position="785"/>
    </location>
</feature>
<gene>
    <name evidence="2" type="ORF">LAMO00422_LOCUS10764</name>
</gene>
<evidence type="ECO:0000313" key="2">
    <source>
        <dbReference type="EMBL" id="CAD8451022.1"/>
    </source>
</evidence>
<sequence length="1358" mass="149735">MASAPKFFSHKTLRWLKDLGSSSIDDVPSDSPAAASPDLRVSALAPAGPHLFAMGTTDRALLLLSRRPPHRVARKMRARLGEIWQICAFPDLDCLAVLERPNPVQESDMSPSLNSSSNRGGVVGVYHISSVPGYLGRLAESGFELIAGCDISHRLATYSSEKITIWQFPPPPASSARGIKKRTSLPRVLYRVRPLCVPRHLCICGKYIAYASSEEVHVTRITVRKRTLAPHLDPRHAASIPLHAYQRWRKTNTMKKRASGGGMDEGQGVPSLKQRERLVAREAKSGDGMDFVFDMSSNLVQPPPPTRSSRRHVRFRSPAATSSRKKSSTSTSTSVFSRGGVLVSARKEGDHTVYGPYRDYTQEVIGPQDQSIGAQGHEEYVFDIDCILVHRVGDKEMVAGIDFRSVAAPKSEKPCLLISTPSAARLFDVGDTSILSRYNFGSGLITAKIHPPYVVALTKSTLQIHALWRGHPFPSSTLPGPMLLWAGDLPKCHWHSEGETICRLAITGSTLLLGAGTLDHTHEGHIPFAAFELRNAFCKGGAGGGKGGGSFAIMKDICFLGIEEIGQICETMVSGGGLGRLVQAYMLLNTHLSTCLDDRPAQQTLRRICGELGKRLVLEDLTLSVDLFAQSDVGPKEVIETIKRVTAEGDRKSEGGRSGWDATDLVTRYVTHVLLHPNSYIKRLVLESKSITKIIIRHITQNMPKMLSHFLLRTYLFWAPLNRPPLLSILQPPNPFANHKPPTSESKHLSSEPKSSSESRTYPPESKFLRKSSGSAGSTPLSPLSPSIKGGGLTEAMAYLLIAVAENQYRQAKAVLDVLGDEGEEALRDVILSRPEIVVGPKVQGKPADLASQNAALRGKVVNFLRIYAPFVLVDILTHLTVHGLPTSESVSPLIEPKEESKKLKPRFLGPGERIVKITLVEAKSILLTNNAKAKQKLSDSADDKSNVTTSKIMKQYLDENQILWWQYLEGCFAFLSKKNSEKYMKLMEEVVTGLVLWYLTCLIERKKNDEAKTKEEKGSLGSDTSLLDGWLVSSKFRQSLDSFLRLPYMSKPLADVPAIPQWVRATVPSSLLREDVHARDKLDLRPSPENDFKSTQVSEPLVIDPLTGILATRPESNHSNPNHKGSKPTTNSAAGVKASMEANKSNLHNPSRLGADKLLKDVLKVALERLIRILLSDLPRRPKEIYELMENVREESAAGWKRPVLVLAMPGVGKIVEGCKMLVKDNVDSLPHFAKTFATQPADWRAILSLLWTEMHPKTPRHIDQPSLTPSSPPTNLSRPPDFPGSPAPVEEEGEGILGAYARILRHLCWILPPDEFLDALPEDGDIRYFLQYIQDSCARLYADRTIREMGNLAKTL</sequence>
<dbReference type="PANTHER" id="PTHR28633:SF1">
    <property type="entry name" value="BLOC-2 COMPLEX MEMBER HPS3"/>
    <property type="match status" value="1"/>
</dbReference>
<dbReference type="GO" id="GO:0005737">
    <property type="term" value="C:cytoplasm"/>
    <property type="evidence" value="ECO:0007669"/>
    <property type="project" value="TreeGrafter"/>
</dbReference>
<dbReference type="PANTHER" id="PTHR28633">
    <property type="entry name" value="HERMANSKY-PUDLAK SYNDROME 3 PROTEIN"/>
    <property type="match status" value="1"/>
</dbReference>
<organism evidence="2">
    <name type="scientific">Amorphochlora amoebiformis</name>
    <dbReference type="NCBI Taxonomy" id="1561963"/>
    <lineage>
        <taxon>Eukaryota</taxon>
        <taxon>Sar</taxon>
        <taxon>Rhizaria</taxon>
        <taxon>Cercozoa</taxon>
        <taxon>Chlorarachniophyceae</taxon>
        <taxon>Amorphochlora</taxon>
    </lineage>
</organism>
<feature type="compositionally biased region" description="Polar residues" evidence="1">
    <location>
        <begin position="1118"/>
        <end position="1134"/>
    </location>
</feature>
<feature type="region of interest" description="Disordered" evidence="1">
    <location>
        <begin position="296"/>
        <end position="334"/>
    </location>
</feature>
<accession>A0A7S0H041</accession>
<dbReference type="InterPro" id="IPR017216">
    <property type="entry name" value="HPS3"/>
</dbReference>
<reference evidence="2" key="1">
    <citation type="submission" date="2021-01" db="EMBL/GenBank/DDBJ databases">
        <authorList>
            <person name="Corre E."/>
            <person name="Pelletier E."/>
            <person name="Niang G."/>
            <person name="Scheremetjew M."/>
            <person name="Finn R."/>
            <person name="Kale V."/>
            <person name="Holt S."/>
            <person name="Cochrane G."/>
            <person name="Meng A."/>
            <person name="Brown T."/>
            <person name="Cohen L."/>
        </authorList>
    </citation>
    <scope>NUCLEOTIDE SEQUENCE</scope>
    <source>
        <strain evidence="2">CCMP2058</strain>
    </source>
</reference>
<evidence type="ECO:0000256" key="1">
    <source>
        <dbReference type="SAM" id="MobiDB-lite"/>
    </source>
</evidence>
<dbReference type="EMBL" id="HBEM01015603">
    <property type="protein sequence ID" value="CAD8451022.1"/>
    <property type="molecule type" value="Transcribed_RNA"/>
</dbReference>
<feature type="compositionally biased region" description="Low complexity" evidence="1">
    <location>
        <begin position="1267"/>
        <end position="1281"/>
    </location>
</feature>
<protein>
    <submittedName>
        <fullName evidence="2">Uncharacterized protein</fullName>
    </submittedName>
</protein>
<feature type="region of interest" description="Disordered" evidence="1">
    <location>
        <begin position="1261"/>
        <end position="1292"/>
    </location>
</feature>
<feature type="region of interest" description="Disordered" evidence="1">
    <location>
        <begin position="1112"/>
        <end position="1135"/>
    </location>
</feature>
<feature type="compositionally biased region" description="Low complexity" evidence="1">
    <location>
        <begin position="316"/>
        <end position="334"/>
    </location>
</feature>
<feature type="compositionally biased region" description="Basic and acidic residues" evidence="1">
    <location>
        <begin position="745"/>
        <end position="757"/>
    </location>
</feature>
<proteinExistence type="predicted"/>
<feature type="compositionally biased region" description="Polar residues" evidence="1">
    <location>
        <begin position="772"/>
        <end position="785"/>
    </location>
</feature>